<evidence type="ECO:0000313" key="9">
    <source>
        <dbReference type="Proteomes" id="UP001432027"/>
    </source>
</evidence>
<comment type="subcellular location">
    <subcellularLocation>
        <location evidence="1">Nucleus</location>
    </subcellularLocation>
</comment>
<protein>
    <recommendedName>
        <fullName evidence="7">Transcription factor AP-2 C-terminal domain-containing protein</fullName>
    </recommendedName>
</protein>
<comment type="caution">
    <text evidence="8">The sequence shown here is derived from an EMBL/GenBank/DDBJ whole genome shotgun (WGS) entry which is preliminary data.</text>
</comment>
<evidence type="ECO:0000256" key="1">
    <source>
        <dbReference type="ARBA" id="ARBA00004123"/>
    </source>
</evidence>
<keyword evidence="6" id="KW-0539">Nucleus</keyword>
<dbReference type="GO" id="GO:0000981">
    <property type="term" value="F:DNA-binding transcription factor activity, RNA polymerase II-specific"/>
    <property type="evidence" value="ECO:0007669"/>
    <property type="project" value="TreeGrafter"/>
</dbReference>
<proteinExistence type="inferred from homology"/>
<reference evidence="8" key="1">
    <citation type="submission" date="2023-10" db="EMBL/GenBank/DDBJ databases">
        <title>Genome assembly of Pristionchus species.</title>
        <authorList>
            <person name="Yoshida K."/>
            <person name="Sommer R.J."/>
        </authorList>
    </citation>
    <scope>NUCLEOTIDE SEQUENCE</scope>
    <source>
        <strain evidence="8">RS0144</strain>
    </source>
</reference>
<dbReference type="InterPro" id="IPR004979">
    <property type="entry name" value="TF_AP2"/>
</dbReference>
<accession>A0AAV5S8W5</accession>
<evidence type="ECO:0000313" key="8">
    <source>
        <dbReference type="EMBL" id="GMS79501.1"/>
    </source>
</evidence>
<dbReference type="EMBL" id="BTSX01000001">
    <property type="protein sequence ID" value="GMS79501.1"/>
    <property type="molecule type" value="Genomic_DNA"/>
</dbReference>
<keyword evidence="5" id="KW-0804">Transcription</keyword>
<dbReference type="PANTHER" id="PTHR10812:SF17">
    <property type="entry name" value="TRANSCRIPTION FACTOR AP-2, ISOFORM D"/>
    <property type="match status" value="1"/>
</dbReference>
<dbReference type="Proteomes" id="UP001432027">
    <property type="component" value="Unassembled WGS sequence"/>
</dbReference>
<feature type="non-terminal residue" evidence="8">
    <location>
        <position position="161"/>
    </location>
</feature>
<dbReference type="GO" id="GO:0042127">
    <property type="term" value="P:regulation of cell population proliferation"/>
    <property type="evidence" value="ECO:0007669"/>
    <property type="project" value="TreeGrafter"/>
</dbReference>
<dbReference type="AlphaFoldDB" id="A0AAV5S8W5"/>
<evidence type="ECO:0000256" key="6">
    <source>
        <dbReference type="ARBA" id="ARBA00023242"/>
    </source>
</evidence>
<evidence type="ECO:0000259" key="7">
    <source>
        <dbReference type="Pfam" id="PF03299"/>
    </source>
</evidence>
<comment type="similarity">
    <text evidence="2">Belongs to the AP-2 family.</text>
</comment>
<evidence type="ECO:0000256" key="3">
    <source>
        <dbReference type="ARBA" id="ARBA00023015"/>
    </source>
</evidence>
<dbReference type="GO" id="GO:0000977">
    <property type="term" value="F:RNA polymerase II transcription regulatory region sequence-specific DNA binding"/>
    <property type="evidence" value="ECO:0007669"/>
    <property type="project" value="TreeGrafter"/>
</dbReference>
<keyword evidence="3" id="KW-0805">Transcription regulation</keyword>
<evidence type="ECO:0000256" key="5">
    <source>
        <dbReference type="ARBA" id="ARBA00023163"/>
    </source>
</evidence>
<feature type="non-terminal residue" evidence="8">
    <location>
        <position position="1"/>
    </location>
</feature>
<dbReference type="InterPro" id="IPR013854">
    <property type="entry name" value="TF_AP2_C"/>
</dbReference>
<dbReference type="Pfam" id="PF03299">
    <property type="entry name" value="TF_AP-2"/>
    <property type="match status" value="1"/>
</dbReference>
<feature type="domain" description="Transcription factor AP-2 C-terminal" evidence="7">
    <location>
        <begin position="129"/>
        <end position="161"/>
    </location>
</feature>
<name>A0AAV5S8W5_9BILA</name>
<dbReference type="GO" id="GO:0005634">
    <property type="term" value="C:nucleus"/>
    <property type="evidence" value="ECO:0007669"/>
    <property type="project" value="UniProtKB-SubCell"/>
</dbReference>
<evidence type="ECO:0000256" key="4">
    <source>
        <dbReference type="ARBA" id="ARBA00023125"/>
    </source>
</evidence>
<sequence length="161" mass="18016">DLLWCARAHLQRAGRDPADVTKALAQSNCPDMQAVCNFSLWTHGFGPSAVAHVIESLITVLKQFHSLCPTEETIRVRLTTVSSTVIVYRIPETYPTSVYRSEIDPFILSPLPDDLAIYDDAVLPRIGYDTDYIKVTVGELRRRILGPEKLNASLVCAFLRK</sequence>
<evidence type="ECO:0000256" key="2">
    <source>
        <dbReference type="ARBA" id="ARBA00007770"/>
    </source>
</evidence>
<dbReference type="PANTHER" id="PTHR10812">
    <property type="entry name" value="TRANSCRIPTION FACTOR AP-2"/>
    <property type="match status" value="1"/>
</dbReference>
<keyword evidence="9" id="KW-1185">Reference proteome</keyword>
<gene>
    <name evidence="8" type="ORF">PENTCL1PPCAC_1676</name>
</gene>
<organism evidence="8 9">
    <name type="scientific">Pristionchus entomophagus</name>
    <dbReference type="NCBI Taxonomy" id="358040"/>
    <lineage>
        <taxon>Eukaryota</taxon>
        <taxon>Metazoa</taxon>
        <taxon>Ecdysozoa</taxon>
        <taxon>Nematoda</taxon>
        <taxon>Chromadorea</taxon>
        <taxon>Rhabditida</taxon>
        <taxon>Rhabditina</taxon>
        <taxon>Diplogasteromorpha</taxon>
        <taxon>Diplogasteroidea</taxon>
        <taxon>Neodiplogasteridae</taxon>
        <taxon>Pristionchus</taxon>
    </lineage>
</organism>
<keyword evidence="4" id="KW-0238">DNA-binding</keyword>